<organism evidence="3 4">
    <name type="scientific">Nibrella viscosa</name>
    <dbReference type="NCBI Taxonomy" id="1084524"/>
    <lineage>
        <taxon>Bacteria</taxon>
        <taxon>Pseudomonadati</taxon>
        <taxon>Bacteroidota</taxon>
        <taxon>Cytophagia</taxon>
        <taxon>Cytophagales</taxon>
        <taxon>Spirosomataceae</taxon>
        <taxon>Nibrella</taxon>
    </lineage>
</organism>
<keyword evidence="4" id="KW-1185">Reference proteome</keyword>
<keyword evidence="1" id="KW-0732">Signal</keyword>
<sequence>MKTQPYSRLQLLSLSLLLLFTAYTTRPDKAQRGWIDLFNGKDLTGWSVKITGHPLNDNFGNTFRVEDGRMVVRYDQYNTFDEQFGHIFYNQPFSAYLLVLEYRFVGEQANGGPGWAIRNSGAMLHGQDPKTMGVKQDFPISLEMQLLGGNGKQERHTANLCTPGTNVVLDGKLFTPHCVESKSKTYHGDQWVRAEALVLGDSLVKHIVEGDTVLSYTKPQIGGGNVSNYDPAQKENGRPIPSGFISLQSESHPIEFRRVALFDLAPYRNDTRRLNAVLRQLQTRSKP</sequence>
<reference evidence="4" key="1">
    <citation type="journal article" date="2019" name="Int. J. Syst. Evol. Microbiol.">
        <title>The Global Catalogue of Microorganisms (GCM) 10K type strain sequencing project: providing services to taxonomists for standard genome sequencing and annotation.</title>
        <authorList>
            <consortium name="The Broad Institute Genomics Platform"/>
            <consortium name="The Broad Institute Genome Sequencing Center for Infectious Disease"/>
            <person name="Wu L."/>
            <person name="Ma J."/>
        </authorList>
    </citation>
    <scope>NUCLEOTIDE SEQUENCE [LARGE SCALE GENOMIC DNA]</scope>
    <source>
        <strain evidence="4">JCM 17925</strain>
    </source>
</reference>
<evidence type="ECO:0000259" key="2">
    <source>
        <dbReference type="Pfam" id="PF06439"/>
    </source>
</evidence>
<dbReference type="InterPro" id="IPR010496">
    <property type="entry name" value="AL/BT2_dom"/>
</dbReference>
<feature type="chain" id="PRO_5047243650" evidence="1">
    <location>
        <begin position="25"/>
        <end position="287"/>
    </location>
</feature>
<dbReference type="EMBL" id="BAABHB010000020">
    <property type="protein sequence ID" value="GAA4420223.1"/>
    <property type="molecule type" value="Genomic_DNA"/>
</dbReference>
<protein>
    <submittedName>
        <fullName evidence="3">DUF1080 domain-containing protein</fullName>
    </submittedName>
</protein>
<feature type="signal peptide" evidence="1">
    <location>
        <begin position="1"/>
        <end position="24"/>
    </location>
</feature>
<accession>A0ABP8L241</accession>
<name>A0ABP8L241_9BACT</name>
<dbReference type="Proteomes" id="UP001500936">
    <property type="component" value="Unassembled WGS sequence"/>
</dbReference>
<comment type="caution">
    <text evidence="3">The sequence shown here is derived from an EMBL/GenBank/DDBJ whole genome shotgun (WGS) entry which is preliminary data.</text>
</comment>
<proteinExistence type="predicted"/>
<dbReference type="Gene3D" id="2.60.120.560">
    <property type="entry name" value="Exo-inulinase, domain 1"/>
    <property type="match status" value="1"/>
</dbReference>
<dbReference type="Pfam" id="PF06439">
    <property type="entry name" value="3keto-disac_hyd"/>
    <property type="match status" value="1"/>
</dbReference>
<evidence type="ECO:0000256" key="1">
    <source>
        <dbReference type="SAM" id="SignalP"/>
    </source>
</evidence>
<evidence type="ECO:0000313" key="3">
    <source>
        <dbReference type="EMBL" id="GAA4420223.1"/>
    </source>
</evidence>
<dbReference type="RefSeq" id="WP_345271335.1">
    <property type="nucleotide sequence ID" value="NZ_BAABHB010000020.1"/>
</dbReference>
<evidence type="ECO:0000313" key="4">
    <source>
        <dbReference type="Proteomes" id="UP001500936"/>
    </source>
</evidence>
<feature type="domain" description="3-keto-alpha-glucoside-1,2-lyase/3-keto-2-hydroxy-glucal hydratase" evidence="2">
    <location>
        <begin position="33"/>
        <end position="259"/>
    </location>
</feature>
<gene>
    <name evidence="3" type="ORF">GCM10023187_55320</name>
</gene>